<feature type="compositionally biased region" description="Low complexity" evidence="1">
    <location>
        <begin position="148"/>
        <end position="161"/>
    </location>
</feature>
<dbReference type="Proteomes" id="UP001321047">
    <property type="component" value="Unassembled WGS sequence"/>
</dbReference>
<feature type="transmembrane region" description="Helical" evidence="2">
    <location>
        <begin position="542"/>
        <end position="563"/>
    </location>
</feature>
<feature type="compositionally biased region" description="Basic and acidic residues" evidence="1">
    <location>
        <begin position="661"/>
        <end position="680"/>
    </location>
</feature>
<organism evidence="4 5">
    <name type="scientific">Natronosalvus hydrolyticus</name>
    <dbReference type="NCBI Taxonomy" id="2979988"/>
    <lineage>
        <taxon>Archaea</taxon>
        <taxon>Methanobacteriati</taxon>
        <taxon>Methanobacteriota</taxon>
        <taxon>Stenosarchaea group</taxon>
        <taxon>Halobacteria</taxon>
        <taxon>Halobacteriales</taxon>
        <taxon>Natrialbaceae</taxon>
        <taxon>Natronosalvus</taxon>
    </lineage>
</organism>
<feature type="compositionally biased region" description="Acidic residues" evidence="1">
    <location>
        <begin position="162"/>
        <end position="171"/>
    </location>
</feature>
<comment type="caution">
    <text evidence="4">The sequence shown here is derived from an EMBL/GenBank/DDBJ whole genome shotgun (WGS) entry which is preliminary data.</text>
</comment>
<keyword evidence="5" id="KW-1185">Reference proteome</keyword>
<name>A0AAP2ZDE3_9EURY</name>
<keyword evidence="2" id="KW-0812">Transmembrane</keyword>
<evidence type="ECO:0000256" key="1">
    <source>
        <dbReference type="SAM" id="MobiDB-lite"/>
    </source>
</evidence>
<proteinExistence type="predicted"/>
<feature type="transmembrane region" description="Helical" evidence="2">
    <location>
        <begin position="617"/>
        <end position="636"/>
    </location>
</feature>
<feature type="compositionally biased region" description="Polar residues" evidence="1">
    <location>
        <begin position="682"/>
        <end position="696"/>
    </location>
</feature>
<dbReference type="RefSeq" id="WP_342810182.1">
    <property type="nucleotide sequence ID" value="NZ_JAOPJZ010000024.1"/>
</dbReference>
<feature type="compositionally biased region" description="Acidic residues" evidence="1">
    <location>
        <begin position="249"/>
        <end position="270"/>
    </location>
</feature>
<feature type="compositionally biased region" description="Low complexity" evidence="1">
    <location>
        <begin position="650"/>
        <end position="660"/>
    </location>
</feature>
<feature type="region of interest" description="Disordered" evidence="1">
    <location>
        <begin position="644"/>
        <end position="721"/>
    </location>
</feature>
<feature type="compositionally biased region" description="Polar residues" evidence="1">
    <location>
        <begin position="333"/>
        <end position="350"/>
    </location>
</feature>
<feature type="domain" description="DUF7978" evidence="3">
    <location>
        <begin position="420"/>
        <end position="633"/>
    </location>
</feature>
<feature type="region of interest" description="Disordered" evidence="1">
    <location>
        <begin position="24"/>
        <end position="431"/>
    </location>
</feature>
<dbReference type="InterPro" id="IPR058284">
    <property type="entry name" value="DUF7978"/>
</dbReference>
<sequence>MKFCFACGEEIPEQANFCPECGADLSVLQDGSDDGGTEDGEMPIEGESSAEGENQGRSAVDTDTESTSSGDAGTEPESVEETSSQVEEPTEPELEEDAPTEPELESETTTEPEPEEESVSTDATTVTTSSPDRDAASTGDEGTDSTGDSASAEAAEPTAETTPEDDTDESETNSSGPRFTYNDSSSGADEISSSDEDGASSSDLEETPPDDASEGEADGEGLDDTESVAQDAKEPIGAAASDERPQWVVDEESNSSENETADAENGDSSEDTNTGTGTDVAESEQHGESRDGYATQPAVEEPEQPTRADQGPEPSEQARTTGPEDNADLEPSQPAQETPSGARETSNESIDSSERRPPQGPAQPPERAAEPQPGERSTPRFARPGEEPSKTQQSAGGAQQKRDTPPQSAGSTPTQTSSSPDTTDTAADDDDRHPAVTGAIVGIGAFGVSYLATYLALVIDFLALSDVEASVGDLVPTSGVSVPGSEYGLNAPIEMSVWEFVLWMLYGSLDIGLGVDSTASVQEMSSSIDPFAAVDAFLTTSLYTVAVLLVLAAAGVVTVLLVSKERDVPLELADGAIAGGAVAVGFGAVAVASTFVIGFGGDGLSVQPGLEATAINAVLFGAVAGGIGGAAGSYLFTADDSSNEGAVVSTQQPAQPTQTRPPERSGRSGDQKAQSPERGHPSSAQAGPQREQPSTADETEGETQSQRERSPPRFEKPKSGE</sequence>
<evidence type="ECO:0000259" key="3">
    <source>
        <dbReference type="Pfam" id="PF25933"/>
    </source>
</evidence>
<keyword evidence="2" id="KW-1133">Transmembrane helix</keyword>
<feature type="compositionally biased region" description="Acidic residues" evidence="1">
    <location>
        <begin position="192"/>
        <end position="226"/>
    </location>
</feature>
<dbReference type="Pfam" id="PF25933">
    <property type="entry name" value="DUF7978"/>
    <property type="match status" value="1"/>
</dbReference>
<protein>
    <submittedName>
        <fullName evidence="4">Zinc-ribbon domain-containing protein</fullName>
    </submittedName>
</protein>
<feature type="compositionally biased region" description="Low complexity" evidence="1">
    <location>
        <begin position="405"/>
        <end position="425"/>
    </location>
</feature>
<evidence type="ECO:0000313" key="5">
    <source>
        <dbReference type="Proteomes" id="UP001321047"/>
    </source>
</evidence>
<dbReference type="EMBL" id="JAOPJZ010000024">
    <property type="protein sequence ID" value="MCU4753874.1"/>
    <property type="molecule type" value="Genomic_DNA"/>
</dbReference>
<dbReference type="AlphaFoldDB" id="A0AAP2ZDE3"/>
<evidence type="ECO:0000313" key="4">
    <source>
        <dbReference type="EMBL" id="MCU4753874.1"/>
    </source>
</evidence>
<accession>A0AAP2ZDE3</accession>
<gene>
    <name evidence="4" type="ORF">OB919_18125</name>
</gene>
<reference evidence="4 5" key="1">
    <citation type="submission" date="2022-09" db="EMBL/GenBank/DDBJ databases">
        <title>Enrichment on poylsaccharides allowed isolation of novel metabolic and taxonomic groups of Haloarchaea.</title>
        <authorList>
            <person name="Sorokin D.Y."/>
            <person name="Elcheninov A.G."/>
            <person name="Khizhniak T.V."/>
            <person name="Kolganova T.V."/>
            <person name="Kublanov I.V."/>
        </authorList>
    </citation>
    <scope>NUCLEOTIDE SEQUENCE [LARGE SCALE GENOMIC DNA]</scope>
    <source>
        <strain evidence="4 5">AArc-curdl1</strain>
    </source>
</reference>
<feature type="compositionally biased region" description="Acidic residues" evidence="1">
    <location>
        <begin position="31"/>
        <end position="50"/>
    </location>
</feature>
<feature type="compositionally biased region" description="Basic and acidic residues" evidence="1">
    <location>
        <begin position="705"/>
        <end position="721"/>
    </location>
</feature>
<feature type="transmembrane region" description="Helical" evidence="2">
    <location>
        <begin position="575"/>
        <end position="597"/>
    </location>
</feature>
<keyword evidence="2" id="KW-0472">Membrane</keyword>
<evidence type="ECO:0000256" key="2">
    <source>
        <dbReference type="SAM" id="Phobius"/>
    </source>
</evidence>
<feature type="compositionally biased region" description="Low complexity" evidence="1">
    <location>
        <begin position="120"/>
        <end position="130"/>
    </location>
</feature>
<feature type="compositionally biased region" description="Acidic residues" evidence="1">
    <location>
        <begin position="88"/>
        <end position="119"/>
    </location>
</feature>